<sequence>MLDNWRKHLFSDTEGDFEQGGEINQRTASRNNTVTIILVSALLLAAFGLYKYTRPTAPSQQESHQEPVEFGVIIEQDFVEK</sequence>
<keyword evidence="1" id="KW-0472">Membrane</keyword>
<dbReference type="Proteomes" id="UP000555836">
    <property type="component" value="Unassembled WGS sequence"/>
</dbReference>
<evidence type="ECO:0000256" key="1">
    <source>
        <dbReference type="SAM" id="Phobius"/>
    </source>
</evidence>
<protein>
    <submittedName>
        <fullName evidence="2">Conjugal transfer protein TraB</fullName>
    </submittedName>
</protein>
<dbReference type="EMBL" id="JABCLD010001154">
    <property type="protein sequence ID" value="NMU26460.1"/>
    <property type="molecule type" value="Genomic_DNA"/>
</dbReference>
<dbReference type="AlphaFoldDB" id="A0A7Y0S510"/>
<evidence type="ECO:0000313" key="2">
    <source>
        <dbReference type="EMBL" id="NMU26460.1"/>
    </source>
</evidence>
<keyword evidence="1" id="KW-1133">Transmembrane helix</keyword>
<evidence type="ECO:0000313" key="3">
    <source>
        <dbReference type="Proteomes" id="UP000555836"/>
    </source>
</evidence>
<feature type="non-terminal residue" evidence="2">
    <location>
        <position position="81"/>
    </location>
</feature>
<feature type="transmembrane region" description="Helical" evidence="1">
    <location>
        <begin position="33"/>
        <end position="50"/>
    </location>
</feature>
<gene>
    <name evidence="2" type="ORF">HKB21_12595</name>
</gene>
<comment type="caution">
    <text evidence="2">The sequence shown here is derived from an EMBL/GenBank/DDBJ whole genome shotgun (WGS) entry which is preliminary data.</text>
</comment>
<accession>A0A7Y0S510</accession>
<keyword evidence="1" id="KW-0812">Transmembrane</keyword>
<name>A0A7Y0S510_VIBPH</name>
<proteinExistence type="predicted"/>
<reference evidence="2 3" key="1">
    <citation type="submission" date="2020-04" db="EMBL/GenBank/DDBJ databases">
        <title>Whole-genome sequencing of Vibrio spp. from China reveals different genetic environments of blaCTX-M-14 among diverse lineages.</title>
        <authorList>
            <person name="Zheng Z."/>
            <person name="Ye L."/>
            <person name="Chen S."/>
        </authorList>
    </citation>
    <scope>NUCLEOTIDE SEQUENCE [LARGE SCALE GENOMIC DNA]</scope>
    <source>
        <strain evidence="2 3">Vb0574</strain>
    </source>
</reference>
<organism evidence="2 3">
    <name type="scientific">Vibrio parahaemolyticus</name>
    <dbReference type="NCBI Taxonomy" id="670"/>
    <lineage>
        <taxon>Bacteria</taxon>
        <taxon>Pseudomonadati</taxon>
        <taxon>Pseudomonadota</taxon>
        <taxon>Gammaproteobacteria</taxon>
        <taxon>Vibrionales</taxon>
        <taxon>Vibrionaceae</taxon>
        <taxon>Vibrio</taxon>
    </lineage>
</organism>